<dbReference type="Proteomes" id="UP000052015">
    <property type="component" value="Unassembled WGS sequence"/>
</dbReference>
<dbReference type="GO" id="GO:0005524">
    <property type="term" value="F:ATP binding"/>
    <property type="evidence" value="ECO:0007669"/>
    <property type="project" value="UniProtKB-KW"/>
</dbReference>
<dbReference type="PIRSF" id="PIRSF003073">
    <property type="entry name" value="DNAC_TnpB_IstB"/>
    <property type="match status" value="1"/>
</dbReference>
<keyword evidence="2" id="KW-0547">Nucleotide-binding</keyword>
<dbReference type="PATRIC" id="fig|908809.3.peg.1269"/>
<evidence type="ECO:0000313" key="6">
    <source>
        <dbReference type="Proteomes" id="UP000052015"/>
    </source>
</evidence>
<dbReference type="SMART" id="SM00382">
    <property type="entry name" value="AAA"/>
    <property type="match status" value="1"/>
</dbReference>
<proteinExistence type="inferred from homology"/>
<dbReference type="InterPro" id="IPR002611">
    <property type="entry name" value="IstB_ATP-bd"/>
</dbReference>
<gene>
    <name evidence="5" type="primary">dnaA_2</name>
    <name evidence="5" type="ORF">ABG79_01262</name>
</gene>
<accession>A0A0R3JXJ0</accession>
<dbReference type="EMBL" id="LKHP01000005">
    <property type="protein sequence ID" value="KRQ87069.1"/>
    <property type="molecule type" value="Genomic_DNA"/>
</dbReference>
<keyword evidence="3" id="KW-0067">ATP-binding</keyword>
<dbReference type="PANTHER" id="PTHR30050">
    <property type="entry name" value="CHROMOSOMAL REPLICATION INITIATOR PROTEIN DNAA"/>
    <property type="match status" value="1"/>
</dbReference>
<dbReference type="STRING" id="908809.ABG79_01262"/>
<feature type="domain" description="AAA+ ATPase" evidence="4">
    <location>
        <begin position="96"/>
        <end position="228"/>
    </location>
</feature>
<dbReference type="OrthoDB" id="9776217at2"/>
<name>A0A0R3JXJ0_CALMK</name>
<dbReference type="GO" id="GO:0006260">
    <property type="term" value="P:DNA replication"/>
    <property type="evidence" value="ECO:0007669"/>
    <property type="project" value="TreeGrafter"/>
</dbReference>
<dbReference type="CDD" id="cd00009">
    <property type="entry name" value="AAA"/>
    <property type="match status" value="1"/>
</dbReference>
<dbReference type="NCBIfam" id="NF038214">
    <property type="entry name" value="IS21_help_AAA"/>
    <property type="match status" value="1"/>
</dbReference>
<comment type="similarity">
    <text evidence="1">Belongs to the IS21/IS1162 putative ATP-binding protein family.</text>
</comment>
<comment type="caution">
    <text evidence="5">The sequence shown here is derived from an EMBL/GenBank/DDBJ whole genome shotgun (WGS) entry which is preliminary data.</text>
</comment>
<sequence>MNEAIVDKIRNYCKELKLGTNIVRSIGIIQADSHEEFLAKVLEIEIKHRETTRKNRYLKQAGFDVIKTFENYKFDHIEIPINLTIDALKSAEFVKKKENLILYGPVGTGKTHLAVAVGVAACMNNMKVKFFRTAALVNELIDAKNNGTLKKLLKQIEQVDLLICDEWGYIPIDIEGAKLLYQVIAGCYEKKSIILTTNLEFSKWNSIFFDEKLTNAILDRMVHHSHLLMFEGPSWRFQNSLMKCN</sequence>
<keyword evidence="6" id="KW-1185">Reference proteome</keyword>
<dbReference type="InterPro" id="IPR047661">
    <property type="entry name" value="IstB"/>
</dbReference>
<dbReference type="InterPro" id="IPR020591">
    <property type="entry name" value="Chromosome_initiator_DnaA-like"/>
</dbReference>
<evidence type="ECO:0000313" key="5">
    <source>
        <dbReference type="EMBL" id="KRQ87069.1"/>
    </source>
</evidence>
<dbReference type="PANTHER" id="PTHR30050:SF4">
    <property type="entry name" value="ATP-BINDING PROTEIN RV3427C IN INSERTION SEQUENCE-RELATED"/>
    <property type="match status" value="1"/>
</dbReference>
<evidence type="ECO:0000256" key="1">
    <source>
        <dbReference type="ARBA" id="ARBA00008059"/>
    </source>
</evidence>
<evidence type="ECO:0000256" key="3">
    <source>
        <dbReference type="ARBA" id="ARBA00022840"/>
    </source>
</evidence>
<dbReference type="InterPro" id="IPR028350">
    <property type="entry name" value="DNAC/IstB-like"/>
</dbReference>
<evidence type="ECO:0000259" key="4">
    <source>
        <dbReference type="SMART" id="SM00382"/>
    </source>
</evidence>
<dbReference type="PRINTS" id="PR00051">
    <property type="entry name" value="DNAA"/>
</dbReference>
<dbReference type="AlphaFoldDB" id="A0A0R3JXJ0"/>
<protein>
    <submittedName>
        <fullName evidence="5">Chromosomal replication initiator protein DnaA</fullName>
    </submittedName>
</protein>
<organism evidence="5 6">
    <name type="scientific">Caloramator mitchellensis</name>
    <dbReference type="NCBI Taxonomy" id="908809"/>
    <lineage>
        <taxon>Bacteria</taxon>
        <taxon>Bacillati</taxon>
        <taxon>Bacillota</taxon>
        <taxon>Clostridia</taxon>
        <taxon>Eubacteriales</taxon>
        <taxon>Clostridiaceae</taxon>
        <taxon>Caloramator</taxon>
    </lineage>
</organism>
<reference evidence="5 6" key="1">
    <citation type="submission" date="2015-09" db="EMBL/GenBank/DDBJ databases">
        <title>Draft genome sequence of a Caloramator mitchellensis, a moderate thermophile from the Great Artesian Basin of Australia.</title>
        <authorList>
            <person name="Patel B.K."/>
        </authorList>
    </citation>
    <scope>NUCLEOTIDE SEQUENCE [LARGE SCALE GENOMIC DNA]</scope>
    <source>
        <strain evidence="5 6">VF08</strain>
    </source>
</reference>
<dbReference type="InterPro" id="IPR027417">
    <property type="entry name" value="P-loop_NTPase"/>
</dbReference>
<evidence type="ECO:0000256" key="2">
    <source>
        <dbReference type="ARBA" id="ARBA00022741"/>
    </source>
</evidence>
<dbReference type="RefSeq" id="WP_057978237.1">
    <property type="nucleotide sequence ID" value="NZ_LKHP01000005.1"/>
</dbReference>
<dbReference type="Gene3D" id="3.40.50.300">
    <property type="entry name" value="P-loop containing nucleotide triphosphate hydrolases"/>
    <property type="match status" value="1"/>
</dbReference>
<dbReference type="InterPro" id="IPR003593">
    <property type="entry name" value="AAA+_ATPase"/>
</dbReference>
<dbReference type="SUPFAM" id="SSF52540">
    <property type="entry name" value="P-loop containing nucleoside triphosphate hydrolases"/>
    <property type="match status" value="1"/>
</dbReference>
<dbReference type="Pfam" id="PF01695">
    <property type="entry name" value="IstB_IS21"/>
    <property type="match status" value="1"/>
</dbReference>